<dbReference type="InterPro" id="IPR013341">
    <property type="entry name" value="Mandelate_racemase_N_dom"/>
</dbReference>
<dbReference type="EMBL" id="JACHXG010000004">
    <property type="protein sequence ID" value="MBB3089078.1"/>
    <property type="molecule type" value="Genomic_DNA"/>
</dbReference>
<comment type="caution">
    <text evidence="8">The sequence shown here is derived from an EMBL/GenBank/DDBJ whole genome shotgun (WGS) entry which is preliminary data.</text>
</comment>
<dbReference type="GO" id="GO:0046872">
    <property type="term" value="F:metal ion binding"/>
    <property type="evidence" value="ECO:0007669"/>
    <property type="project" value="UniProtKB-KW"/>
</dbReference>
<organism evidence="8 9">
    <name type="scientific">Nocardioides albus</name>
    <dbReference type="NCBI Taxonomy" id="1841"/>
    <lineage>
        <taxon>Bacteria</taxon>
        <taxon>Bacillati</taxon>
        <taxon>Actinomycetota</taxon>
        <taxon>Actinomycetes</taxon>
        <taxon>Propionibacteriales</taxon>
        <taxon>Nocardioidaceae</taxon>
        <taxon>Nocardioides</taxon>
    </lineage>
</organism>
<dbReference type="GO" id="GO:0016854">
    <property type="term" value="F:racemase and epimerase activity"/>
    <property type="evidence" value="ECO:0007669"/>
    <property type="project" value="UniProtKB-ARBA"/>
</dbReference>
<keyword evidence="9" id="KW-1185">Reference proteome</keyword>
<dbReference type="GO" id="GO:0009234">
    <property type="term" value="P:menaquinone biosynthetic process"/>
    <property type="evidence" value="ECO:0007669"/>
    <property type="project" value="UniProtKB-UniRule"/>
</dbReference>
<evidence type="ECO:0000256" key="3">
    <source>
        <dbReference type="ARBA" id="ARBA00022842"/>
    </source>
</evidence>
<evidence type="ECO:0000313" key="9">
    <source>
        <dbReference type="Proteomes" id="UP000577707"/>
    </source>
</evidence>
<dbReference type="NCBIfam" id="TIGR01928">
    <property type="entry name" value="menC_lowGC_arch"/>
    <property type="match status" value="1"/>
</dbReference>
<dbReference type="SUPFAM" id="SSF54826">
    <property type="entry name" value="Enolase N-terminal domain-like"/>
    <property type="match status" value="1"/>
</dbReference>
<proteinExistence type="predicted"/>
<gene>
    <name evidence="8" type="ORF">FHS12_002024</name>
</gene>
<dbReference type="RefSeq" id="WP_183544789.1">
    <property type="nucleotide sequence ID" value="NZ_BMQT01000002.1"/>
</dbReference>
<dbReference type="Gene3D" id="3.30.390.10">
    <property type="entry name" value="Enolase-like, N-terminal domain"/>
    <property type="match status" value="1"/>
</dbReference>
<dbReference type="InterPro" id="IPR036849">
    <property type="entry name" value="Enolase-like_C_sf"/>
</dbReference>
<evidence type="ECO:0000256" key="1">
    <source>
        <dbReference type="ARBA" id="ARBA00001968"/>
    </source>
</evidence>
<dbReference type="Pfam" id="PF13378">
    <property type="entry name" value="MR_MLE_C"/>
    <property type="match status" value="1"/>
</dbReference>
<keyword evidence="2" id="KW-0479">Metal-binding</keyword>
<feature type="domain" description="Mandelate racemase/muconate lactonizing enzyme C-terminal" evidence="7">
    <location>
        <begin position="146"/>
        <end position="238"/>
    </location>
</feature>
<dbReference type="Pfam" id="PF02746">
    <property type="entry name" value="MR_MLE_N"/>
    <property type="match status" value="1"/>
</dbReference>
<evidence type="ECO:0000313" key="8">
    <source>
        <dbReference type="EMBL" id="MBB3089078.1"/>
    </source>
</evidence>
<dbReference type="InterPro" id="IPR013342">
    <property type="entry name" value="Mandelate_racemase_C"/>
</dbReference>
<dbReference type="AlphaFoldDB" id="A0A7W5F8F5"/>
<dbReference type="Gene3D" id="3.20.20.120">
    <property type="entry name" value="Enolase-like C-terminal domain"/>
    <property type="match status" value="1"/>
</dbReference>
<dbReference type="UniPathway" id="UPA00079"/>
<evidence type="ECO:0000256" key="2">
    <source>
        <dbReference type="ARBA" id="ARBA00022723"/>
    </source>
</evidence>
<dbReference type="CDD" id="cd03317">
    <property type="entry name" value="NAAAR"/>
    <property type="match status" value="1"/>
</dbReference>
<dbReference type="SUPFAM" id="SSF51604">
    <property type="entry name" value="Enolase C-terminal domain-like"/>
    <property type="match status" value="1"/>
</dbReference>
<evidence type="ECO:0000256" key="6">
    <source>
        <dbReference type="NCBIfam" id="TIGR01928"/>
    </source>
</evidence>
<keyword evidence="3" id="KW-0460">Magnesium</keyword>
<dbReference type="GO" id="GO:0043748">
    <property type="term" value="F:O-succinylbenzoate synthase activity"/>
    <property type="evidence" value="ECO:0007669"/>
    <property type="project" value="UniProtKB-EC"/>
</dbReference>
<evidence type="ECO:0000256" key="4">
    <source>
        <dbReference type="ARBA" id="ARBA00023239"/>
    </source>
</evidence>
<reference evidence="8 9" key="1">
    <citation type="submission" date="2020-08" db="EMBL/GenBank/DDBJ databases">
        <title>Genomic Encyclopedia of Type Strains, Phase III (KMG-III): the genomes of soil and plant-associated and newly described type strains.</title>
        <authorList>
            <person name="Whitman W."/>
        </authorList>
    </citation>
    <scope>NUCLEOTIDE SEQUENCE [LARGE SCALE GENOMIC DNA]</scope>
    <source>
        <strain evidence="8 9">CECT 3302</strain>
    </source>
</reference>
<keyword evidence="4 8" id="KW-0456">Lyase</keyword>
<dbReference type="PANTHER" id="PTHR48073">
    <property type="entry name" value="O-SUCCINYLBENZOATE SYNTHASE-RELATED"/>
    <property type="match status" value="1"/>
</dbReference>
<dbReference type="SFLD" id="SFLDS00001">
    <property type="entry name" value="Enolase"/>
    <property type="match status" value="1"/>
</dbReference>
<dbReference type="EC" id="4.2.1.113" evidence="5 6"/>
<protein>
    <recommendedName>
        <fullName evidence="5 6">o-succinylbenzoate synthase</fullName>
        <ecNumber evidence="5 6">4.2.1.113</ecNumber>
    </recommendedName>
</protein>
<name>A0A7W5F8F5_9ACTN</name>
<dbReference type="SFLD" id="SFLDG00180">
    <property type="entry name" value="muconate_cycloisomerase"/>
    <property type="match status" value="1"/>
</dbReference>
<accession>A0A7W5F8F5</accession>
<dbReference type="InterPro" id="IPR029065">
    <property type="entry name" value="Enolase_C-like"/>
</dbReference>
<dbReference type="Proteomes" id="UP000577707">
    <property type="component" value="Unassembled WGS sequence"/>
</dbReference>
<dbReference type="UniPathway" id="UPA01057">
    <property type="reaction ID" value="UER00165"/>
</dbReference>
<dbReference type="SMART" id="SM00922">
    <property type="entry name" value="MR_MLE"/>
    <property type="match status" value="1"/>
</dbReference>
<sequence length="376" mass="40160">MKLEGVELRRVSMPLVSPFRTSFGTQTERDILLLRAVTSQSEGWGECVAMADPLYSSEYVEATADVLRRFLLPALAAAPGELEQHGAYAIGKVLHPFKGHRMAKAALEMAVLDAELRAAGRSWARELGAVHDRVPSGVSVGIFDSIPQLLEVVGGYLDAGYVRIKLKIEPGWDIEPVAAVRERFGDIPLQVDANTAYTLRDARHLAKLDPFDLLLIEQPLEEEDVLGHATLARQIRTPVCLDESIVSAQTAAAAISLGACSIINIKPGRVGGYLEAVRIHDLAAAHGLAVWCGGMVETGLGRAANAALGALPGFTLPGDISASDRFYRTDITEPLTIEDGHMTVPTGPGLGVTPVPEALAAFTTSTEWIPLDSATT</sequence>
<evidence type="ECO:0000259" key="7">
    <source>
        <dbReference type="SMART" id="SM00922"/>
    </source>
</evidence>
<dbReference type="InterPro" id="IPR010197">
    <property type="entry name" value="OSBS/NAAAR"/>
</dbReference>
<evidence type="ECO:0000256" key="5">
    <source>
        <dbReference type="ARBA" id="ARBA00029491"/>
    </source>
</evidence>
<comment type="cofactor">
    <cofactor evidence="1">
        <name>a divalent metal cation</name>
        <dbReference type="ChEBI" id="CHEBI:60240"/>
    </cofactor>
</comment>
<dbReference type="InterPro" id="IPR029017">
    <property type="entry name" value="Enolase-like_N"/>
</dbReference>
<dbReference type="PANTHER" id="PTHR48073:SF5">
    <property type="entry name" value="O-SUCCINYLBENZOATE SYNTHASE"/>
    <property type="match status" value="1"/>
</dbReference>
<dbReference type="SFLD" id="SFLDF00009">
    <property type="entry name" value="o-succinylbenzoate_synthase"/>
    <property type="match status" value="1"/>
</dbReference>